<dbReference type="Gene3D" id="3.40.50.300">
    <property type="entry name" value="P-loop containing nucleotide triphosphate hydrolases"/>
    <property type="match status" value="1"/>
</dbReference>
<organism evidence="2 3">
    <name type="scientific">Metallosphaera hakonensis JCM 8857 = DSM 7519</name>
    <dbReference type="NCBI Taxonomy" id="1293036"/>
    <lineage>
        <taxon>Archaea</taxon>
        <taxon>Thermoproteota</taxon>
        <taxon>Thermoprotei</taxon>
        <taxon>Sulfolobales</taxon>
        <taxon>Sulfolobaceae</taxon>
        <taxon>Metallosphaera</taxon>
    </lineage>
</organism>
<proteinExistence type="predicted"/>
<evidence type="ECO:0000313" key="2">
    <source>
        <dbReference type="EMBL" id="AWR99016.1"/>
    </source>
</evidence>
<dbReference type="InterPro" id="IPR027417">
    <property type="entry name" value="P-loop_NTPase"/>
</dbReference>
<dbReference type="STRING" id="1293036.GCA_001315825_01234"/>
<dbReference type="KEGG" id="mhk:DFR87_04155"/>
<sequence length="250" mass="28361">MRIVVLGAKGGVGKSIVTLLLIRTFLERGKKILLVDRDMTGYISWLAGIRGKGLVASIVDNETGNYFTTLNIGKGILRVVKFYGDGPRLISDSQLFSREDIGSQIREKYDEIISLPHDHVIYDNRGMVEPGELEYSLEIGIYLRKFPHTKSYWVFVSDSLKMNIEMTLDYDQYIWNRWAKNMNVVGRSLVINMVPPNYAIPYEEIGGLSRYDSVTTVPFMDELFEFTGKIESMPSLSSLEPLAKAIESKI</sequence>
<dbReference type="RefSeq" id="WP_054836500.1">
    <property type="nucleotide sequence ID" value="NZ_BBBA01000005.1"/>
</dbReference>
<evidence type="ECO:0000313" key="3">
    <source>
        <dbReference type="Proteomes" id="UP000247586"/>
    </source>
</evidence>
<gene>
    <name evidence="2" type="ORF">DFR87_04155</name>
</gene>
<keyword evidence="3" id="KW-1185">Reference proteome</keyword>
<feature type="domain" description="CobQ/CobB/MinD/ParA nucleotide binding" evidence="1">
    <location>
        <begin position="3"/>
        <end position="47"/>
    </location>
</feature>
<dbReference type="AlphaFoldDB" id="A0A2U9ISL5"/>
<dbReference type="OrthoDB" id="36110at2157"/>
<accession>A0A2U9ISL5</accession>
<dbReference type="InterPro" id="IPR002586">
    <property type="entry name" value="CobQ/CobB/MinD/ParA_Nub-bd_dom"/>
</dbReference>
<dbReference type="GeneID" id="36834507"/>
<name>A0A2U9ISL5_9CREN</name>
<evidence type="ECO:0000259" key="1">
    <source>
        <dbReference type="Pfam" id="PF01656"/>
    </source>
</evidence>
<reference evidence="3" key="3">
    <citation type="submission" date="2020-03" db="EMBL/GenBank/DDBJ databases">
        <title>Sequencing and Assembly of Multiple Reported Metal-Biooxidizing Members of the Extremely Thermoacidophilic Archaeal Family Sulfolobaceae.</title>
        <authorList>
            <person name="Counts J.A."/>
            <person name="Kelly R.M."/>
        </authorList>
    </citation>
    <scope>NUCLEOTIDE SEQUENCE [LARGE SCALE GENOMIC DNA]</scope>
    <source>
        <strain evidence="3">HO1-1</strain>
    </source>
</reference>
<reference evidence="2 3" key="1">
    <citation type="submission" date="2018-05" db="EMBL/GenBank/DDBJ databases">
        <title>Complete Genome Sequences of Extremely Thermoacidophilic, Metal-Mobilizing Type-Strain Members of the Archaeal Family Sulfolobaceae: Acidianus brierleyi DSM-1651T, Acidianus sulfidivorans DSM-18786T, Metallosphaera hakonensis DSM-7519T, and Metallosphaera prunae DSM-10039T.</title>
        <authorList>
            <person name="Counts J.A."/>
            <person name="Kelly R.M."/>
        </authorList>
    </citation>
    <scope>NUCLEOTIDE SEQUENCE [LARGE SCALE GENOMIC DNA]</scope>
    <source>
        <strain evidence="2 3">HO1-1</strain>
    </source>
</reference>
<dbReference type="Pfam" id="PF01656">
    <property type="entry name" value="CbiA"/>
    <property type="match status" value="1"/>
</dbReference>
<dbReference type="Proteomes" id="UP000247586">
    <property type="component" value="Chromosome"/>
</dbReference>
<reference evidence="3" key="2">
    <citation type="submission" date="2020-03" db="EMBL/GenBank/DDBJ databases">
        <title>Complete Genome Sequences of Extremely Thermoacidophilic, Metal-Mobilizing Type-Strain Members of the Archaeal Family Sulfolobaceae: Acidianus brierleyi DSM-1651T, Acidianus sulfidivorans DSM-18786T, Metallosphaera hakonensis DSM-7519T, and Metallosphaera prunae DSM-10039T.</title>
        <authorList>
            <person name="Counts J.A."/>
            <person name="Kelly R.M."/>
        </authorList>
    </citation>
    <scope>NUCLEOTIDE SEQUENCE [LARGE SCALE GENOMIC DNA]</scope>
    <source>
        <strain evidence="3">HO1-1</strain>
    </source>
</reference>
<dbReference type="SUPFAM" id="SSF52540">
    <property type="entry name" value="P-loop containing nucleoside triphosphate hydrolases"/>
    <property type="match status" value="1"/>
</dbReference>
<protein>
    <recommendedName>
        <fullName evidence="1">CobQ/CobB/MinD/ParA nucleotide binding domain-containing protein</fullName>
    </recommendedName>
</protein>
<dbReference type="EMBL" id="CP029287">
    <property type="protein sequence ID" value="AWR99016.1"/>
    <property type="molecule type" value="Genomic_DNA"/>
</dbReference>